<dbReference type="EMBL" id="FNCP01000018">
    <property type="protein sequence ID" value="SDH76235.1"/>
    <property type="molecule type" value="Genomic_DNA"/>
</dbReference>
<dbReference type="AlphaFoldDB" id="A0A1G8F264"/>
<organism evidence="3 4">
    <name type="scientific">Desulfosporosinus hippei DSM 8344</name>
    <dbReference type="NCBI Taxonomy" id="1121419"/>
    <lineage>
        <taxon>Bacteria</taxon>
        <taxon>Bacillati</taxon>
        <taxon>Bacillota</taxon>
        <taxon>Clostridia</taxon>
        <taxon>Eubacteriales</taxon>
        <taxon>Desulfitobacteriaceae</taxon>
        <taxon>Desulfosporosinus</taxon>
    </lineage>
</organism>
<evidence type="ECO:0000313" key="4">
    <source>
        <dbReference type="Proteomes" id="UP000198656"/>
    </source>
</evidence>
<feature type="transmembrane region" description="Helical" evidence="1">
    <location>
        <begin position="122"/>
        <end position="142"/>
    </location>
</feature>
<keyword evidence="4" id="KW-1185">Reference proteome</keyword>
<protein>
    <submittedName>
        <fullName evidence="3">Uncharacterized membrane protein</fullName>
    </submittedName>
</protein>
<keyword evidence="1" id="KW-0812">Transmembrane</keyword>
<keyword evidence="1" id="KW-0472">Membrane</keyword>
<dbReference type="RefSeq" id="WP_092334553.1">
    <property type="nucleotide sequence ID" value="NZ_FNCP01000018.1"/>
</dbReference>
<feature type="transmembrane region" description="Helical" evidence="1">
    <location>
        <begin position="75"/>
        <end position="92"/>
    </location>
</feature>
<dbReference type="InterPro" id="IPR012429">
    <property type="entry name" value="HGSNAT_cat"/>
</dbReference>
<sequence length="231" mass="26109">MTSKQRFGEIDLLRAIAIVLMVIFHLVYDLREFAGVKINYQDPFWFLLGKTSAILFIFLSGLASGFSRSPVRRGVKVLLLGMGITGVTYLALGDMYVRFGILHFLGVTMILAPFLSSLASSILWALAGASVLLGLWFKKTLVETSLLIPFGLLYKGFGSIDYYPLLPYSSATFLGILAYRHFYAQKLEPVFTLNLNSKPIIWLSRNSLMIYLVHQPIILFVIFSFKFIEHF</sequence>
<dbReference type="Proteomes" id="UP000198656">
    <property type="component" value="Unassembled WGS sequence"/>
</dbReference>
<feature type="transmembrane region" description="Helical" evidence="1">
    <location>
        <begin position="208"/>
        <end position="228"/>
    </location>
</feature>
<evidence type="ECO:0000313" key="3">
    <source>
        <dbReference type="EMBL" id="SDH76235.1"/>
    </source>
</evidence>
<dbReference type="Pfam" id="PF07786">
    <property type="entry name" value="HGSNAT_cat"/>
    <property type="match status" value="1"/>
</dbReference>
<feature type="domain" description="Heparan-alpha-glucosaminide N-acetyltransferase catalytic" evidence="2">
    <location>
        <begin position="6"/>
        <end position="216"/>
    </location>
</feature>
<feature type="transmembrane region" description="Helical" evidence="1">
    <location>
        <begin position="44"/>
        <end position="63"/>
    </location>
</feature>
<gene>
    <name evidence="3" type="ORF">SAMN05443529_11884</name>
</gene>
<feature type="transmembrane region" description="Helical" evidence="1">
    <location>
        <begin position="12"/>
        <end position="28"/>
    </location>
</feature>
<accession>A0A1G8F264</accession>
<dbReference type="OrthoDB" id="9807591at2"/>
<dbReference type="STRING" id="1121419.SAMN05443529_11884"/>
<proteinExistence type="predicted"/>
<evidence type="ECO:0000259" key="2">
    <source>
        <dbReference type="Pfam" id="PF07786"/>
    </source>
</evidence>
<keyword evidence="1" id="KW-1133">Transmembrane helix</keyword>
<evidence type="ECO:0000256" key="1">
    <source>
        <dbReference type="SAM" id="Phobius"/>
    </source>
</evidence>
<reference evidence="4" key="1">
    <citation type="submission" date="2016-10" db="EMBL/GenBank/DDBJ databases">
        <authorList>
            <person name="Varghese N."/>
            <person name="Submissions S."/>
        </authorList>
    </citation>
    <scope>NUCLEOTIDE SEQUENCE [LARGE SCALE GENOMIC DNA]</scope>
    <source>
        <strain evidence="4">DSM 8344</strain>
    </source>
</reference>
<name>A0A1G8F264_9FIRM</name>